<dbReference type="SUPFAM" id="SSF48371">
    <property type="entry name" value="ARM repeat"/>
    <property type="match status" value="1"/>
</dbReference>
<dbReference type="RefSeq" id="XP_019331087.1">
    <property type="nucleotide sequence ID" value="XM_019475542.1"/>
</dbReference>
<evidence type="ECO:0000313" key="7">
    <source>
        <dbReference type="CGD" id="CAL0000198653"/>
    </source>
</evidence>
<dbReference type="PANTHER" id="PTHR10698:SF0">
    <property type="entry name" value="V-TYPE PROTON ATPASE SUBUNIT H"/>
    <property type="match status" value="1"/>
</dbReference>
<name>A0A1D8PSX0_CANAL</name>
<proteinExistence type="inferred from homology"/>
<dbReference type="Gene3D" id="1.25.40.150">
    <property type="entry name" value="V-type ATPase, subunit H, C-terminal domain"/>
    <property type="match status" value="1"/>
</dbReference>
<accession>A0A1D8PSX0</accession>
<dbReference type="CGD" id="CAL0000198653">
    <property type="gene designation" value="VMA13"/>
</dbReference>
<evidence type="ECO:0000256" key="4">
    <source>
        <dbReference type="ARBA" id="ARBA00023065"/>
    </source>
</evidence>
<comment type="function">
    <text evidence="5">Subunit of the V1 complex of vacuolar(H+)-ATPase (V-ATPase), a multisubunit enzyme composed of a peripheral complex (V1) that hydrolyzes ATP and a membrane integral complex (V0) that translocates protons. V-ATPase is responsible for acidifying and maintaining the pH of intracellular compartments.</text>
</comment>
<dbReference type="PIRSF" id="PIRSF032184">
    <property type="entry name" value="ATPase_V1_H"/>
    <property type="match status" value="1"/>
</dbReference>
<dbReference type="STRING" id="237561.A0A1D8PSX0"/>
<dbReference type="InterPro" id="IPR011989">
    <property type="entry name" value="ARM-like"/>
</dbReference>
<evidence type="ECO:0000259" key="6">
    <source>
        <dbReference type="Pfam" id="PF11698"/>
    </source>
</evidence>
<dbReference type="AlphaFoldDB" id="A0A1D8PSX0"/>
<dbReference type="FunCoup" id="A0A1D8PSX0">
    <property type="interactions" value="459"/>
</dbReference>
<keyword evidence="9" id="KW-1185">Reference proteome</keyword>
<dbReference type="SMR" id="A0A1D8PSX0"/>
<comment type="subunit">
    <text evidence="5">V-ATPase is a heteromultimeric enzyme made up of two complexes: the ATP-hydrolytic V1 complex and the proton translocation V0 complex.</text>
</comment>
<dbReference type="Gene3D" id="1.25.10.10">
    <property type="entry name" value="Leucine-rich Repeat Variant"/>
    <property type="match status" value="1"/>
</dbReference>
<protein>
    <recommendedName>
        <fullName evidence="5">V-type proton ATPase subunit H</fullName>
    </recommendedName>
</protein>
<dbReference type="GeneID" id="30515402"/>
<dbReference type="InParanoid" id="A0A1D8PSX0"/>
<evidence type="ECO:0000256" key="3">
    <source>
        <dbReference type="ARBA" id="ARBA00022781"/>
    </source>
</evidence>
<reference evidence="8 9" key="3">
    <citation type="journal article" date="2013" name="Genome Biol.">
        <title>Assembly of a phased diploid Candida albicans genome facilitates allele-specific measurements and provides a simple model for repeat and indel structure.</title>
        <authorList>
            <person name="Muzzey D."/>
            <person name="Schwartz K."/>
            <person name="Weissman J.S."/>
            <person name="Sherlock G."/>
        </authorList>
    </citation>
    <scope>NUCLEOTIDE SEQUENCE [LARGE SCALE GENOMIC DNA]</scope>
    <source>
        <strain evidence="9">SC5314 / ATCC MYA-2876</strain>
    </source>
</reference>
<reference evidence="8 9" key="2">
    <citation type="journal article" date="2007" name="Genome Biol.">
        <title>Assembly of the Candida albicans genome into sixteen supercontigs aligned on the eight chromosomes.</title>
        <authorList>
            <person name="van het Hoog M."/>
            <person name="Rast T.J."/>
            <person name="Martchenko M."/>
            <person name="Grindle S."/>
            <person name="Dignard D."/>
            <person name="Hogues H."/>
            <person name="Cuomo C."/>
            <person name="Berriman M."/>
            <person name="Scherer S."/>
            <person name="Magee B.B."/>
            <person name="Whiteway M."/>
            <person name="Chibana H."/>
            <person name="Nantel A."/>
            <person name="Magee P.T."/>
        </authorList>
    </citation>
    <scope>GENOME REANNOTATION</scope>
    <source>
        <strain evidence="9">SC5314 / ATCC MYA-2876</strain>
    </source>
</reference>
<dbReference type="InterPro" id="IPR011987">
    <property type="entry name" value="ATPase_V1-cplx_hsu_C"/>
</dbReference>
<dbReference type="KEGG" id="cal:CAALFM_CR05080WA"/>
<dbReference type="InterPro" id="IPR038497">
    <property type="entry name" value="ATPase_V1-cplx_hsu_C_sf"/>
</dbReference>
<reference evidence="8 9" key="1">
    <citation type="journal article" date="2004" name="Proc. Natl. Acad. Sci. U.S.A.">
        <title>The diploid genome sequence of Candida albicans.</title>
        <authorList>
            <person name="Jones T."/>
            <person name="Federspiel N.A."/>
            <person name="Chibana H."/>
            <person name="Dungan J."/>
            <person name="Kalman S."/>
            <person name="Magee B.B."/>
            <person name="Newport G."/>
            <person name="Thorstenson Y.R."/>
            <person name="Agabian N."/>
            <person name="Magee P.T."/>
            <person name="Davis R.W."/>
            <person name="Scherer S."/>
        </authorList>
    </citation>
    <scope>NUCLEOTIDE SEQUENCE [LARGE SCALE GENOMIC DNA]</scope>
    <source>
        <strain evidence="9">SC5314 / ATCC MYA-2876</strain>
    </source>
</reference>
<dbReference type="Proteomes" id="UP000000559">
    <property type="component" value="Chromosome R"/>
</dbReference>
<dbReference type="EMBL" id="CP017630">
    <property type="protein sequence ID" value="AOW31237.1"/>
    <property type="molecule type" value="Genomic_DNA"/>
</dbReference>
<dbReference type="GO" id="GO:0000221">
    <property type="term" value="C:vacuolar proton-transporting V-type ATPase, V1 domain"/>
    <property type="evidence" value="ECO:0007669"/>
    <property type="project" value="UniProtKB-UniRule"/>
</dbReference>
<organism evidence="8 9">
    <name type="scientific">Candida albicans (strain SC5314 / ATCC MYA-2876)</name>
    <name type="common">Yeast</name>
    <dbReference type="NCBI Taxonomy" id="237561"/>
    <lineage>
        <taxon>Eukaryota</taxon>
        <taxon>Fungi</taxon>
        <taxon>Dikarya</taxon>
        <taxon>Ascomycota</taxon>
        <taxon>Saccharomycotina</taxon>
        <taxon>Pichiomycetes</taxon>
        <taxon>Debaryomycetaceae</taxon>
        <taxon>Candida/Lodderomyces clade</taxon>
        <taxon>Candida</taxon>
    </lineage>
</organism>
<evidence type="ECO:0000313" key="9">
    <source>
        <dbReference type="Proteomes" id="UP000000559"/>
    </source>
</evidence>
<dbReference type="PANTHER" id="PTHR10698">
    <property type="entry name" value="V-TYPE PROTON ATPASE SUBUNIT H"/>
    <property type="match status" value="1"/>
</dbReference>
<dbReference type="Pfam" id="PF11698">
    <property type="entry name" value="V-ATPase_H_C"/>
    <property type="match status" value="1"/>
</dbReference>
<keyword evidence="3 5" id="KW-0375">Hydrogen ion transport</keyword>
<dbReference type="InterPro" id="IPR016024">
    <property type="entry name" value="ARM-type_fold"/>
</dbReference>
<dbReference type="OrthoDB" id="10263554at2759"/>
<dbReference type="InterPro" id="IPR004908">
    <property type="entry name" value="ATPase_V1-cplx_hsu"/>
</dbReference>
<dbReference type="eggNOG" id="KOG2759">
    <property type="taxonomic scope" value="Eukaryota"/>
</dbReference>
<dbReference type="GO" id="GO:0046961">
    <property type="term" value="F:proton-transporting ATPase activity, rotational mechanism"/>
    <property type="evidence" value="ECO:0007669"/>
    <property type="project" value="UniProtKB-UniRule"/>
</dbReference>
<evidence type="ECO:0000313" key="8">
    <source>
        <dbReference type="EMBL" id="AOW31237.1"/>
    </source>
</evidence>
<keyword evidence="4 5" id="KW-0406">Ion transport</keyword>
<evidence type="ECO:0000256" key="5">
    <source>
        <dbReference type="PIRNR" id="PIRNR032184"/>
    </source>
</evidence>
<dbReference type="GO" id="GO:0000329">
    <property type="term" value="C:fungal-type vacuole membrane"/>
    <property type="evidence" value="ECO:0000318"/>
    <property type="project" value="GO_Central"/>
</dbReference>
<feature type="domain" description="ATPase V1 complex subunit H C-terminal" evidence="6">
    <location>
        <begin position="343"/>
        <end position="469"/>
    </location>
</feature>
<sequence>MSEGYTPLVIDSTFLFDSKKIIKERIIPWEGLARSGVVSEDDANHIKLLEKQSIENRNNTVKAQLDLYSKCLLNVLNRVDSKDDVLKNILALINDLLLDVPEFLDAVLKLSEVDKSLPYIPFINHLDNKDNLIKSLSLYNLEILLGKVKTINDDEILIKIFSVLSYLIGESADSNYQFIGVQLLQDLLIVKPFKLVYQNNNLLTNFKPINNLIEKSAKNPNSIGLQLSYNVLLVVWVLSYTAPINRSLIHNFPQLVGNLLSIAKDSIKLKIVRVAVAILKNFVDITISSQEQFKVIKVLLFSDALNTVNTLKERKFASNGSDEELSNDLNYLYDNLQEIVTQKLTSFDEYLTELENPKLISWASPTHKSTEFWLENSGKFKDSNYKLVKRIFEILISNTNDSTTINVILLNDLQFLIKNLGKDLITFINTEKGGQYKLLIMTFLDNSQGDNELKYQALKTIQLLVGHNF</sequence>
<evidence type="ECO:0000256" key="1">
    <source>
        <dbReference type="ARBA" id="ARBA00008613"/>
    </source>
</evidence>
<keyword evidence="2 5" id="KW-0813">Transport</keyword>
<dbReference type="VEuPathDB" id="FungiDB:CR_05080W_A"/>
<dbReference type="Pfam" id="PF03224">
    <property type="entry name" value="V-ATPase_H_N"/>
    <property type="match status" value="1"/>
</dbReference>
<gene>
    <name evidence="7 8" type="primary">VMA13</name>
    <name evidence="8" type="ordered locus">CAALFM_CR05080WA</name>
    <name evidence="7" type="ordered locus">orf19.645.1</name>
</gene>
<evidence type="ECO:0000256" key="2">
    <source>
        <dbReference type="ARBA" id="ARBA00022448"/>
    </source>
</evidence>
<comment type="similarity">
    <text evidence="1 5">Belongs to the V-ATPase H subunit family.</text>
</comment>